<dbReference type="AlphaFoldDB" id="A0A031K6Y2"/>
<dbReference type="HAMAP" id="MF_01257">
    <property type="entry name" value="CofD"/>
    <property type="match status" value="1"/>
</dbReference>
<keyword evidence="1 3" id="KW-0808">Transferase</keyword>
<dbReference type="GO" id="GO:0000287">
    <property type="term" value="F:magnesium ion binding"/>
    <property type="evidence" value="ECO:0007669"/>
    <property type="project" value="InterPro"/>
</dbReference>
<dbReference type="CDD" id="cd07186">
    <property type="entry name" value="CofD_like"/>
    <property type="match status" value="1"/>
</dbReference>
<accession>A0A031K6Y2</accession>
<proteinExistence type="inferred from homology"/>
<dbReference type="GO" id="GO:0043743">
    <property type="term" value="F:LPPG:FO 2-phospho-L-lactate transferase activity"/>
    <property type="evidence" value="ECO:0007669"/>
    <property type="project" value="InterPro"/>
</dbReference>
<evidence type="ECO:0000256" key="1">
    <source>
        <dbReference type="ARBA" id="ARBA00022679"/>
    </source>
</evidence>
<dbReference type="Proteomes" id="UP000024329">
    <property type="component" value="Unassembled WGS sequence"/>
</dbReference>
<dbReference type="PATRIC" id="fig|158500.4.peg.547"/>
<comment type="caution">
    <text evidence="3">The sequence shown here is derived from an EMBL/GenBank/DDBJ whole genome shotgun (WGS) entry which is preliminary data.</text>
</comment>
<dbReference type="Gene3D" id="3.40.50.10680">
    <property type="entry name" value="CofD-like domains"/>
    <property type="match status" value="1"/>
</dbReference>
<dbReference type="EMBL" id="JFYZ01000001">
    <property type="protein sequence ID" value="EZP84768.1"/>
    <property type="molecule type" value="Genomic_DNA"/>
</dbReference>
<dbReference type="eggNOG" id="COG0391">
    <property type="taxonomic scope" value="Bacteria"/>
</dbReference>
<organism evidence="3 4">
    <name type="scientific">Novosphingobium resinovorum</name>
    <dbReference type="NCBI Taxonomy" id="158500"/>
    <lineage>
        <taxon>Bacteria</taxon>
        <taxon>Pseudomonadati</taxon>
        <taxon>Pseudomonadota</taxon>
        <taxon>Alphaproteobacteria</taxon>
        <taxon>Sphingomonadales</taxon>
        <taxon>Sphingomonadaceae</taxon>
        <taxon>Novosphingobium</taxon>
    </lineage>
</organism>
<name>A0A031K6Y2_9SPHN</name>
<dbReference type="Gene3D" id="1.10.8.240">
    <property type="entry name" value="CofD-like domain"/>
    <property type="match status" value="1"/>
</dbReference>
<dbReference type="NCBIfam" id="TIGR01819">
    <property type="entry name" value="F420_cofD"/>
    <property type="match status" value="1"/>
</dbReference>
<sequence length="321" mass="33838">MTGKHVLALSGGVGGAKLAAGLAAVLAPEDLTIVVNTGDDFEHLGLTICPDIDSVTYALAGLNDTVRGWGVKDETWQAMAMLRALGEADWFNLGDRDMGMHIARSWRLRAGDTLSQVTTRLTRELGIAHAIVPMSDAPVRTQVGTEQGWLDFQRYFVAEQCRPVATGVRFDGVPGAAPSPAFAEALARDDLAAIVICPSNPYLSVDPILSLDGVREALVQRRVPVVAVSPLVGGASIKGPLGKLLGELGRPVSNASIADHYSNHRGDLLDHLVIDEADAADAGGLRERGLSVTVCPTVMCHAGDRERLAREALIAAGIETG</sequence>
<dbReference type="InterPro" id="IPR010115">
    <property type="entry name" value="FbiA/CofD"/>
</dbReference>
<dbReference type="InterPro" id="IPR038136">
    <property type="entry name" value="CofD-like_dom_sf"/>
</dbReference>
<dbReference type="InterPro" id="IPR002882">
    <property type="entry name" value="CofD"/>
</dbReference>
<dbReference type="PANTHER" id="PTHR43007">
    <property type="entry name" value="2-PHOSPHO-L-LACTATE TRANSFERASE"/>
    <property type="match status" value="1"/>
</dbReference>
<gene>
    <name evidence="3" type="ORF">BV97_00530</name>
</gene>
<reference evidence="3 4" key="1">
    <citation type="submission" date="2014-03" db="EMBL/GenBank/DDBJ databases">
        <title>Whole genome sequence of Novosphingobium resinovorum KF1.</title>
        <authorList>
            <person name="Gan H.M."/>
            <person name="Gan H.Y."/>
            <person name="Chew T.H."/>
            <person name="Savka M.A."/>
        </authorList>
    </citation>
    <scope>NUCLEOTIDE SEQUENCE [LARGE SCALE GENOMIC DNA]</scope>
    <source>
        <strain evidence="3 4">KF1</strain>
    </source>
</reference>
<evidence type="ECO:0000256" key="2">
    <source>
        <dbReference type="ARBA" id="ARBA00022842"/>
    </source>
</evidence>
<protein>
    <submittedName>
        <fullName evidence="3">LPPG:FO 2-phospho-L-lactate transferase</fullName>
    </submittedName>
</protein>
<keyword evidence="2" id="KW-0460">Magnesium</keyword>
<evidence type="ECO:0000313" key="3">
    <source>
        <dbReference type="EMBL" id="EZP84768.1"/>
    </source>
</evidence>
<dbReference type="Pfam" id="PF01933">
    <property type="entry name" value="CofD"/>
    <property type="match status" value="1"/>
</dbReference>
<evidence type="ECO:0000313" key="4">
    <source>
        <dbReference type="Proteomes" id="UP000024329"/>
    </source>
</evidence>
<dbReference type="RefSeq" id="WP_036522784.1">
    <property type="nucleotide sequence ID" value="NZ_JFYZ01000001.1"/>
</dbReference>
<dbReference type="STRING" id="158500.BES08_02710"/>
<dbReference type="PANTHER" id="PTHR43007:SF1">
    <property type="entry name" value="2-PHOSPHO-L-LACTATE TRANSFERASE"/>
    <property type="match status" value="1"/>
</dbReference>
<dbReference type="SUPFAM" id="SSF142338">
    <property type="entry name" value="CofD-like"/>
    <property type="match status" value="1"/>
</dbReference>